<organism evidence="8 9">
    <name type="scientific">Belliella marina</name>
    <dbReference type="NCBI Taxonomy" id="1644146"/>
    <lineage>
        <taxon>Bacteria</taxon>
        <taxon>Pseudomonadati</taxon>
        <taxon>Bacteroidota</taxon>
        <taxon>Cytophagia</taxon>
        <taxon>Cytophagales</taxon>
        <taxon>Cyclobacteriaceae</taxon>
        <taxon>Belliella</taxon>
    </lineage>
</organism>
<dbReference type="PROSITE" id="PS51257">
    <property type="entry name" value="PROKAR_LIPOPROTEIN"/>
    <property type="match status" value="1"/>
</dbReference>
<feature type="domain" description="RagB/SusD" evidence="6">
    <location>
        <begin position="306"/>
        <end position="577"/>
    </location>
</feature>
<keyword evidence="5" id="KW-0998">Cell outer membrane</keyword>
<comment type="subcellular location">
    <subcellularLocation>
        <location evidence="1">Cell outer membrane</location>
    </subcellularLocation>
</comment>
<dbReference type="InterPro" id="IPR033985">
    <property type="entry name" value="SusD-like_N"/>
</dbReference>
<dbReference type="Pfam" id="PF14322">
    <property type="entry name" value="SusD-like_3"/>
    <property type="match status" value="1"/>
</dbReference>
<accession>A0ABW4VKF1</accession>
<keyword evidence="3" id="KW-0732">Signal</keyword>
<evidence type="ECO:0000259" key="6">
    <source>
        <dbReference type="Pfam" id="PF07980"/>
    </source>
</evidence>
<comment type="similarity">
    <text evidence="2">Belongs to the SusD family.</text>
</comment>
<dbReference type="SUPFAM" id="SSF48452">
    <property type="entry name" value="TPR-like"/>
    <property type="match status" value="1"/>
</dbReference>
<dbReference type="InterPro" id="IPR012944">
    <property type="entry name" value="SusD_RagB_dom"/>
</dbReference>
<dbReference type="Gene3D" id="1.25.40.390">
    <property type="match status" value="1"/>
</dbReference>
<evidence type="ECO:0000256" key="2">
    <source>
        <dbReference type="ARBA" id="ARBA00006275"/>
    </source>
</evidence>
<proteinExistence type="inferred from homology"/>
<evidence type="ECO:0000256" key="3">
    <source>
        <dbReference type="ARBA" id="ARBA00022729"/>
    </source>
</evidence>
<dbReference type="Pfam" id="PF07980">
    <property type="entry name" value="SusD_RagB"/>
    <property type="match status" value="1"/>
</dbReference>
<feature type="domain" description="SusD-like N-terminal" evidence="7">
    <location>
        <begin position="97"/>
        <end position="230"/>
    </location>
</feature>
<evidence type="ECO:0000256" key="4">
    <source>
        <dbReference type="ARBA" id="ARBA00023136"/>
    </source>
</evidence>
<comment type="caution">
    <text evidence="8">The sequence shown here is derived from an EMBL/GenBank/DDBJ whole genome shotgun (WGS) entry which is preliminary data.</text>
</comment>
<evidence type="ECO:0000313" key="9">
    <source>
        <dbReference type="Proteomes" id="UP001597361"/>
    </source>
</evidence>
<dbReference type="CDD" id="cd08977">
    <property type="entry name" value="SusD"/>
    <property type="match status" value="1"/>
</dbReference>
<evidence type="ECO:0000259" key="7">
    <source>
        <dbReference type="Pfam" id="PF14322"/>
    </source>
</evidence>
<gene>
    <name evidence="8" type="ORF">ACFSKL_10420</name>
</gene>
<reference evidence="9" key="1">
    <citation type="journal article" date="2019" name="Int. J. Syst. Evol. Microbiol.">
        <title>The Global Catalogue of Microorganisms (GCM) 10K type strain sequencing project: providing services to taxonomists for standard genome sequencing and annotation.</title>
        <authorList>
            <consortium name="The Broad Institute Genomics Platform"/>
            <consortium name="The Broad Institute Genome Sequencing Center for Infectious Disease"/>
            <person name="Wu L."/>
            <person name="Ma J."/>
        </authorList>
    </citation>
    <scope>NUCLEOTIDE SEQUENCE [LARGE SCALE GENOMIC DNA]</scope>
    <source>
        <strain evidence="9">CGMCC 1.15180</strain>
    </source>
</reference>
<protein>
    <submittedName>
        <fullName evidence="8">RagB/SusD family nutrient uptake outer membrane protein</fullName>
    </submittedName>
</protein>
<evidence type="ECO:0000313" key="8">
    <source>
        <dbReference type="EMBL" id="MFD2035208.1"/>
    </source>
</evidence>
<sequence length="577" mass="66158">MTFNIKIQNSILTLAIVLLICSCDKEFLGRPISNDVTVEEIFSERARAESFLWETYRTNVPLGFPIDWGKHNGMYASMLMAASDEGDVYDSWPSSNDHNTGVWSAVDNRENDFGVHYKGIRNAWIFIENVDVVPDIPNAEKEQMKAEAKVLMAISYHELMKRYGAVPLVREVLSASGEIMLPRNTYEECVEYIVELCNQGIEILPNNYSTQFLGRVTKGVAHALKSRVLLYAASPLHNTDTPYLPGQEQLTGYGNYSINRWQTAANASREMLDWASQNGYSLVESSTDPQTNYSLAIETQGNSEVILMNQSNGWWGAYGPMFQQFAMPRGIYGGWYGHGVTLNHANNYHTIDGEDLEWPETGSLETFRSNMESLEPRFQYSVFYSGSRWNDEIGTRDFFQRSDGTWSDNAPVNGVGYMKKFLGRGNWGGGQFHWIIFRLGEIYLNYAEALNEASPLDPAAFDAINRIKRRAGIPEIDPSDPRYNTQEKFRAEIRRERAIELAFEEHRFFDVRRWRIASEEGVMKGQMWGLTLYQQTDGSMIFRKEPFESRVWEDRMYIYPIPQGEIDKGYIQQNPGW</sequence>
<evidence type="ECO:0000256" key="1">
    <source>
        <dbReference type="ARBA" id="ARBA00004442"/>
    </source>
</evidence>
<keyword evidence="9" id="KW-1185">Reference proteome</keyword>
<dbReference type="InterPro" id="IPR011990">
    <property type="entry name" value="TPR-like_helical_dom_sf"/>
</dbReference>
<evidence type="ECO:0000256" key="5">
    <source>
        <dbReference type="ARBA" id="ARBA00023237"/>
    </source>
</evidence>
<keyword evidence="4" id="KW-0472">Membrane</keyword>
<dbReference type="EMBL" id="JBHUHR010000027">
    <property type="protein sequence ID" value="MFD2035208.1"/>
    <property type="molecule type" value="Genomic_DNA"/>
</dbReference>
<name>A0ABW4VKF1_9BACT</name>
<dbReference type="RefSeq" id="WP_376886007.1">
    <property type="nucleotide sequence ID" value="NZ_JBHUHR010000027.1"/>
</dbReference>
<dbReference type="Proteomes" id="UP001597361">
    <property type="component" value="Unassembled WGS sequence"/>
</dbReference>